<dbReference type="CDD" id="cd00603">
    <property type="entry name" value="IPT_PCSR"/>
    <property type="match status" value="1"/>
</dbReference>
<proteinExistence type="predicted"/>
<dbReference type="PROSITE" id="PS51257">
    <property type="entry name" value="PROKAR_LIPOPROTEIN"/>
    <property type="match status" value="1"/>
</dbReference>
<feature type="repeat" description="NHL" evidence="2">
    <location>
        <begin position="248"/>
        <end position="278"/>
    </location>
</feature>
<reference evidence="4 5" key="1">
    <citation type="submission" date="2016-10" db="EMBL/GenBank/DDBJ databases">
        <authorList>
            <person name="de Groot N.N."/>
        </authorList>
    </citation>
    <scope>NUCLEOTIDE SEQUENCE [LARGE SCALE GENOMIC DNA]</scope>
    <source>
        <strain evidence="4 5">DSM 22900</strain>
    </source>
</reference>
<dbReference type="InterPro" id="IPR001258">
    <property type="entry name" value="NHL_repeat"/>
</dbReference>
<dbReference type="PANTHER" id="PTHR13833:SF71">
    <property type="entry name" value="NHL DOMAIN-CONTAINING PROTEIN"/>
    <property type="match status" value="1"/>
</dbReference>
<accession>A0A1I1LCS9</accession>
<dbReference type="InterPro" id="IPR013783">
    <property type="entry name" value="Ig-like_fold"/>
</dbReference>
<keyword evidence="1" id="KW-0677">Repeat</keyword>
<keyword evidence="5" id="KW-1185">Reference proteome</keyword>
<dbReference type="CDD" id="cd14953">
    <property type="entry name" value="NHL_like_1"/>
    <property type="match status" value="1"/>
</dbReference>
<name>A0A1I1LCS9_9SPHI</name>
<dbReference type="RefSeq" id="WP_170845786.1">
    <property type="nucleotide sequence ID" value="NZ_FOLL01000019.1"/>
</dbReference>
<dbReference type="InterPro" id="IPR011042">
    <property type="entry name" value="6-blade_b-propeller_TolB-like"/>
</dbReference>
<evidence type="ECO:0000256" key="2">
    <source>
        <dbReference type="PROSITE-ProRule" id="PRU00504"/>
    </source>
</evidence>
<protein>
    <submittedName>
        <fullName evidence="4">NHL repeat-containing protein</fullName>
    </submittedName>
</protein>
<evidence type="ECO:0000313" key="5">
    <source>
        <dbReference type="Proteomes" id="UP000199577"/>
    </source>
</evidence>
<evidence type="ECO:0000256" key="1">
    <source>
        <dbReference type="ARBA" id="ARBA00022737"/>
    </source>
</evidence>
<evidence type="ECO:0000313" key="4">
    <source>
        <dbReference type="EMBL" id="SFC68193.1"/>
    </source>
</evidence>
<dbReference type="SUPFAM" id="SSF101898">
    <property type="entry name" value="NHL repeat"/>
    <property type="match status" value="1"/>
</dbReference>
<feature type="domain" description="IPT/TIG" evidence="3">
    <location>
        <begin position="32"/>
        <end position="110"/>
    </location>
</feature>
<dbReference type="PROSITE" id="PS51125">
    <property type="entry name" value="NHL"/>
    <property type="match status" value="1"/>
</dbReference>
<organism evidence="4 5">
    <name type="scientific">Parapedobacter composti</name>
    <dbReference type="NCBI Taxonomy" id="623281"/>
    <lineage>
        <taxon>Bacteria</taxon>
        <taxon>Pseudomonadati</taxon>
        <taxon>Bacteroidota</taxon>
        <taxon>Sphingobacteriia</taxon>
        <taxon>Sphingobacteriales</taxon>
        <taxon>Sphingobacteriaceae</taxon>
        <taxon>Parapedobacter</taxon>
    </lineage>
</organism>
<dbReference type="PANTHER" id="PTHR13833">
    <property type="match status" value="1"/>
</dbReference>
<dbReference type="Proteomes" id="UP000199577">
    <property type="component" value="Unassembled WGS sequence"/>
</dbReference>
<dbReference type="SUPFAM" id="SSF81296">
    <property type="entry name" value="E set domains"/>
    <property type="match status" value="1"/>
</dbReference>
<gene>
    <name evidence="4" type="ORF">SAMN05421747_1197</name>
</gene>
<dbReference type="InterPro" id="IPR002909">
    <property type="entry name" value="IPT_dom"/>
</dbReference>
<dbReference type="Gene3D" id="2.60.40.10">
    <property type="entry name" value="Immunoglobulins"/>
    <property type="match status" value="1"/>
</dbReference>
<dbReference type="Pfam" id="PF01833">
    <property type="entry name" value="TIG"/>
    <property type="match status" value="1"/>
</dbReference>
<dbReference type="Pfam" id="PF01436">
    <property type="entry name" value="NHL"/>
    <property type="match status" value="3"/>
</dbReference>
<dbReference type="InterPro" id="IPR014756">
    <property type="entry name" value="Ig_E-set"/>
</dbReference>
<sequence length="445" mass="47809">MKRNIMLLFMITGMLITACEKDNGGSASGADPVIASISPEKGYPLSTLAVKGENFSRVRTENRVEINGVEARIIHFNEHTIHVEVPEGGSTGSVSVIVNGRSTTGPVFEYMVPPAIYRAETYAGTGQEGYAEGPRQSALLNRPGGVVFDSKGNLIFSDRNNNRIRKISPDGQVSLVAGTGTQGRQDGPAHQATFAWPYGIAIDKDDNIYVADRNNHLVRKIDAATGMVSTIAGSTQGYAEGNRTEARFNQPLDVAVADDGTVYVADYNNSRIRKIAPDGMVSTYVGDGTQAHQDGPRETARVNRAPGIDIDHEGNLIIADRFNYCVRKVTPDGMVTTIAGSRSRQYGYADGPEADALFFGIWGVHAAADGHIYIAEINDNHAIRVLTPEGEVRTLGGGGQSGFVNGEPSTVSRYNTPVGITLDAEGNIYVADLENHAIRRLVRTN</sequence>
<dbReference type="AlphaFoldDB" id="A0A1I1LCS9"/>
<dbReference type="EMBL" id="FOLL01000019">
    <property type="protein sequence ID" value="SFC68193.1"/>
    <property type="molecule type" value="Genomic_DNA"/>
</dbReference>
<evidence type="ECO:0000259" key="3">
    <source>
        <dbReference type="Pfam" id="PF01833"/>
    </source>
</evidence>
<dbReference type="STRING" id="623281.SAMN05421747_1197"/>
<dbReference type="Gene3D" id="2.120.10.30">
    <property type="entry name" value="TolB, C-terminal domain"/>
    <property type="match status" value="4"/>
</dbReference>